<dbReference type="AlphaFoldDB" id="A0A7J6TVI9"/>
<dbReference type="EMBL" id="JABANM010004439">
    <property type="protein sequence ID" value="KAF4749248.1"/>
    <property type="molecule type" value="Genomic_DNA"/>
</dbReference>
<feature type="region of interest" description="Disordered" evidence="1">
    <location>
        <begin position="1"/>
        <end position="22"/>
    </location>
</feature>
<feature type="non-terminal residue" evidence="2">
    <location>
        <position position="1"/>
    </location>
</feature>
<accession>A0A7J6TVI9</accession>
<evidence type="ECO:0000313" key="2">
    <source>
        <dbReference type="EMBL" id="KAF4749248.1"/>
    </source>
</evidence>
<feature type="non-terminal residue" evidence="2">
    <location>
        <position position="213"/>
    </location>
</feature>
<comment type="caution">
    <text evidence="2">The sequence shown here is derived from an EMBL/GenBank/DDBJ whole genome shotgun (WGS) entry which is preliminary data.</text>
</comment>
<proteinExistence type="predicted"/>
<gene>
    <name evidence="2" type="ORF">FOZ62_014607</name>
</gene>
<organism evidence="2 3">
    <name type="scientific">Perkinsus olseni</name>
    <name type="common">Perkinsus atlanticus</name>
    <dbReference type="NCBI Taxonomy" id="32597"/>
    <lineage>
        <taxon>Eukaryota</taxon>
        <taxon>Sar</taxon>
        <taxon>Alveolata</taxon>
        <taxon>Perkinsozoa</taxon>
        <taxon>Perkinsea</taxon>
        <taxon>Perkinsida</taxon>
        <taxon>Perkinsidae</taxon>
        <taxon>Perkinsus</taxon>
    </lineage>
</organism>
<name>A0A7J6TVI9_PEROL</name>
<protein>
    <submittedName>
        <fullName evidence="2">Uncharacterized protein</fullName>
    </submittedName>
</protein>
<dbReference type="Proteomes" id="UP000574390">
    <property type="component" value="Unassembled WGS sequence"/>
</dbReference>
<evidence type="ECO:0000256" key="1">
    <source>
        <dbReference type="SAM" id="MobiDB-lite"/>
    </source>
</evidence>
<evidence type="ECO:0000313" key="3">
    <source>
        <dbReference type="Proteomes" id="UP000574390"/>
    </source>
</evidence>
<feature type="compositionally biased region" description="Acidic residues" evidence="1">
    <location>
        <begin position="1"/>
        <end position="13"/>
    </location>
</feature>
<reference evidence="2 3" key="1">
    <citation type="submission" date="2020-04" db="EMBL/GenBank/DDBJ databases">
        <title>Perkinsus olseni comparative genomics.</title>
        <authorList>
            <person name="Bogema D.R."/>
        </authorList>
    </citation>
    <scope>NUCLEOTIDE SEQUENCE [LARGE SCALE GENOMIC DNA]</scope>
    <source>
        <strain evidence="2">ATCC PRA-205</strain>
    </source>
</reference>
<sequence>RAEGDEEEAEDGVEDGRAEGRGVVVLGGEHDEEGEDLNTVHVTDVDGMAPEDSTQETVKMAELERPEAPFPRNAAEARLLLEKLTEEGSGLSVSTPFLHSFIDHFITALPEDICSSITEVKTYSNLQEMAMVIRHTLRQLWRRREAIPATFDILKAEVELSDELRRMCTFIQTDDGSEEQQLTLEHWGKFRRLSTPSVCRNLAKSGRLRKLVQ</sequence>